<organism evidence="1">
    <name type="scientific">Cacopsylla melanoneura</name>
    <dbReference type="NCBI Taxonomy" id="428564"/>
    <lineage>
        <taxon>Eukaryota</taxon>
        <taxon>Metazoa</taxon>
        <taxon>Ecdysozoa</taxon>
        <taxon>Arthropoda</taxon>
        <taxon>Hexapoda</taxon>
        <taxon>Insecta</taxon>
        <taxon>Pterygota</taxon>
        <taxon>Neoptera</taxon>
        <taxon>Paraneoptera</taxon>
        <taxon>Hemiptera</taxon>
        <taxon>Sternorrhyncha</taxon>
        <taxon>Psylloidea</taxon>
        <taxon>Psyllidae</taxon>
        <taxon>Psyllinae</taxon>
        <taxon>Cacopsylla</taxon>
    </lineage>
</organism>
<sequence length="109" mass="12548">MYVTSVSLLCDRVTSTSLCQFYVCHFCQCHSYVTACHFCQCHLYFKTQSLPRLRSCPFYQCHSYVTACHFFVTVSFLSVSLVCQDTKFAQIKVMSVLELKKKTLLDSLA</sequence>
<dbReference type="AlphaFoldDB" id="A0A8D8WZK4"/>
<reference evidence="1" key="1">
    <citation type="submission" date="2021-05" db="EMBL/GenBank/DDBJ databases">
        <authorList>
            <person name="Alioto T."/>
            <person name="Alioto T."/>
            <person name="Gomez Garrido J."/>
        </authorList>
    </citation>
    <scope>NUCLEOTIDE SEQUENCE</scope>
</reference>
<accession>A0A8D8WZK4</accession>
<protein>
    <submittedName>
        <fullName evidence="1">Uncharacterized protein</fullName>
    </submittedName>
</protein>
<name>A0A8D8WZK4_9HEMI</name>
<evidence type="ECO:0000313" key="1">
    <source>
        <dbReference type="EMBL" id="CAG6676279.1"/>
    </source>
</evidence>
<dbReference type="EMBL" id="HBUF01239262">
    <property type="protein sequence ID" value="CAG6676279.1"/>
    <property type="molecule type" value="Transcribed_RNA"/>
</dbReference>
<proteinExistence type="predicted"/>